<dbReference type="Proteomes" id="UP000007799">
    <property type="component" value="Unassembled WGS sequence"/>
</dbReference>
<dbReference type="EC" id="1.1.1.3" evidence="4"/>
<comment type="pathway">
    <text evidence="3">Amino-acid biosynthesis; L-methionine biosynthesis via de novo pathway; L-homoserine from L-aspartate: step 3/3.</text>
</comment>
<dbReference type="SUPFAM" id="SSF51735">
    <property type="entry name" value="NAD(P)-binding Rossmann-fold domains"/>
    <property type="match status" value="1"/>
</dbReference>
<dbReference type="PANTHER" id="PTHR43070">
    <property type="match status" value="1"/>
</dbReference>
<dbReference type="GeneID" id="16072983"/>
<dbReference type="EMBL" id="GL832970">
    <property type="protein sequence ID" value="EGD74771.1"/>
    <property type="molecule type" value="Genomic_DNA"/>
</dbReference>
<feature type="domain" description="Homoserine dehydrogenase catalytic" evidence="11">
    <location>
        <begin position="164"/>
        <end position="217"/>
    </location>
</feature>
<evidence type="ECO:0000259" key="12">
    <source>
        <dbReference type="Pfam" id="PF03447"/>
    </source>
</evidence>
<proteinExistence type="predicted"/>
<dbReference type="GO" id="GO:0004412">
    <property type="term" value="F:homoserine dehydrogenase activity"/>
    <property type="evidence" value="ECO:0007669"/>
    <property type="project" value="UniProtKB-EC"/>
</dbReference>
<dbReference type="InterPro" id="IPR011147">
    <property type="entry name" value="Bifunc_Aspkin/hSer_DH"/>
</dbReference>
<evidence type="ECO:0000256" key="7">
    <source>
        <dbReference type="ARBA" id="ARBA00022857"/>
    </source>
</evidence>
<feature type="domain" description="Aspartate/homoserine dehydrogenase NAD-binding" evidence="12">
    <location>
        <begin position="13"/>
        <end position="140"/>
    </location>
</feature>
<dbReference type="KEGG" id="sre:PTSG_12521"/>
<organism evidence="14">
    <name type="scientific">Salpingoeca rosetta (strain ATCC 50818 / BSB-021)</name>
    <dbReference type="NCBI Taxonomy" id="946362"/>
    <lineage>
        <taxon>Eukaryota</taxon>
        <taxon>Choanoflagellata</taxon>
        <taxon>Craspedida</taxon>
        <taxon>Salpingoecidae</taxon>
        <taxon>Salpingoeca</taxon>
    </lineage>
</organism>
<gene>
    <name evidence="13" type="ORF">PTSG_12521</name>
</gene>
<dbReference type="SUPFAM" id="SSF55347">
    <property type="entry name" value="Glyceraldehyde-3-phosphate dehydrogenase-like, C-terminal domain"/>
    <property type="match status" value="1"/>
</dbReference>
<evidence type="ECO:0000256" key="6">
    <source>
        <dbReference type="ARBA" id="ARBA00022697"/>
    </source>
</evidence>
<keyword evidence="5" id="KW-0028">Amino-acid biosynthesis</keyword>
<dbReference type="Pfam" id="PF03447">
    <property type="entry name" value="NAD_binding_3"/>
    <property type="match status" value="1"/>
</dbReference>
<dbReference type="InterPro" id="IPR036291">
    <property type="entry name" value="NAD(P)-bd_dom_sf"/>
</dbReference>
<name>F2UDS1_SALR5</name>
<dbReference type="Gene3D" id="3.30.360.10">
    <property type="entry name" value="Dihydrodipicolinate Reductase, domain 2"/>
    <property type="match status" value="1"/>
</dbReference>
<dbReference type="GO" id="GO:0050661">
    <property type="term" value="F:NADP binding"/>
    <property type="evidence" value="ECO:0007669"/>
    <property type="project" value="InterPro"/>
</dbReference>
<evidence type="ECO:0000256" key="1">
    <source>
        <dbReference type="ARBA" id="ARBA00001920"/>
    </source>
</evidence>
<keyword evidence="7" id="KW-0521">NADP</keyword>
<keyword evidence="8" id="KW-0560">Oxidoreductase</keyword>
<comment type="cofactor">
    <cofactor evidence="1">
        <name>a metal cation</name>
        <dbReference type="ChEBI" id="CHEBI:25213"/>
    </cofactor>
</comment>
<dbReference type="GO" id="GO:0009086">
    <property type="term" value="P:methionine biosynthetic process"/>
    <property type="evidence" value="ECO:0007669"/>
    <property type="project" value="UniProtKB-KW"/>
</dbReference>
<sequence>MSGVRTVGVVLFGCGTVGKAVLRRLAAAQAHHADKFQLAFKVRAVVDSAGAVLSEDEVDSDAVLECKEQHQPLSGLPGFVVKEEATGKLQALQQEPNIFVDCTATDGIMGLLQEALTKGAGVVFANKKCLTASMDDFHKFVHPRHMRRCRFESSVGAGTPFVASTQRVVAAHDTINSIQGTFSGTLGYITSGLDDGRRLSQLVQEAYDRGFTEPDPRCQCDSTARQFHLHP</sequence>
<dbReference type="UniPathway" id="UPA00051">
    <property type="reaction ID" value="UER00465"/>
</dbReference>
<comment type="catalytic activity">
    <reaction evidence="10">
        <text>L-homoserine + NADP(+) = L-aspartate 4-semialdehyde + NADPH + H(+)</text>
        <dbReference type="Rhea" id="RHEA:15761"/>
        <dbReference type="ChEBI" id="CHEBI:15378"/>
        <dbReference type="ChEBI" id="CHEBI:57476"/>
        <dbReference type="ChEBI" id="CHEBI:57783"/>
        <dbReference type="ChEBI" id="CHEBI:58349"/>
        <dbReference type="ChEBI" id="CHEBI:537519"/>
        <dbReference type="EC" id="1.1.1.3"/>
    </reaction>
    <physiologicalReaction direction="right-to-left" evidence="10">
        <dbReference type="Rhea" id="RHEA:15763"/>
    </physiologicalReaction>
</comment>
<evidence type="ECO:0000256" key="9">
    <source>
        <dbReference type="ARBA" id="ARBA00023167"/>
    </source>
</evidence>
<dbReference type="InterPro" id="IPR005106">
    <property type="entry name" value="Asp/hSer_DH_NAD-bd"/>
</dbReference>
<dbReference type="eggNOG" id="KOG0455">
    <property type="taxonomic scope" value="Eukaryota"/>
</dbReference>
<dbReference type="OrthoDB" id="67851at2759"/>
<evidence type="ECO:0000256" key="8">
    <source>
        <dbReference type="ARBA" id="ARBA00023002"/>
    </source>
</evidence>
<evidence type="ECO:0000256" key="5">
    <source>
        <dbReference type="ARBA" id="ARBA00022605"/>
    </source>
</evidence>
<evidence type="ECO:0000256" key="2">
    <source>
        <dbReference type="ARBA" id="ARBA00005056"/>
    </source>
</evidence>
<evidence type="ECO:0000256" key="4">
    <source>
        <dbReference type="ARBA" id="ARBA00013213"/>
    </source>
</evidence>
<evidence type="ECO:0000313" key="13">
    <source>
        <dbReference type="EMBL" id="EGD74771.1"/>
    </source>
</evidence>
<dbReference type="GO" id="GO:0009088">
    <property type="term" value="P:threonine biosynthetic process"/>
    <property type="evidence" value="ECO:0007669"/>
    <property type="project" value="UniProtKB-UniPathway"/>
</dbReference>
<protein>
    <recommendedName>
        <fullName evidence="4">homoserine dehydrogenase</fullName>
        <ecNumber evidence="4">1.1.1.3</ecNumber>
    </recommendedName>
</protein>
<keyword evidence="6" id="KW-0791">Threonine biosynthesis</keyword>
<dbReference type="Gene3D" id="3.40.50.720">
    <property type="entry name" value="NAD(P)-binding Rossmann-like Domain"/>
    <property type="match status" value="1"/>
</dbReference>
<evidence type="ECO:0000259" key="11">
    <source>
        <dbReference type="Pfam" id="PF00742"/>
    </source>
</evidence>
<dbReference type="PANTHER" id="PTHR43070:SF3">
    <property type="entry name" value="HOMOSERINE DEHYDROGENASE"/>
    <property type="match status" value="1"/>
</dbReference>
<evidence type="ECO:0000256" key="10">
    <source>
        <dbReference type="ARBA" id="ARBA00048841"/>
    </source>
</evidence>
<dbReference type="UniPathway" id="UPA00050">
    <property type="reaction ID" value="UER00063"/>
</dbReference>
<comment type="pathway">
    <text evidence="2">Amino-acid biosynthesis; L-threonine biosynthesis; L-threonine from L-aspartate: step 3/5.</text>
</comment>
<keyword evidence="14" id="KW-1185">Reference proteome</keyword>
<evidence type="ECO:0000256" key="3">
    <source>
        <dbReference type="ARBA" id="ARBA00005062"/>
    </source>
</evidence>
<evidence type="ECO:0000313" key="14">
    <source>
        <dbReference type="Proteomes" id="UP000007799"/>
    </source>
</evidence>
<dbReference type="STRING" id="946362.F2UDS1"/>
<dbReference type="RefSeq" id="XP_004992416.1">
    <property type="nucleotide sequence ID" value="XM_004992359.1"/>
</dbReference>
<dbReference type="AlphaFoldDB" id="F2UDS1"/>
<dbReference type="Pfam" id="PF00742">
    <property type="entry name" value="Homoserine_dh"/>
    <property type="match status" value="1"/>
</dbReference>
<keyword evidence="9" id="KW-0486">Methionine biosynthesis</keyword>
<accession>F2UDS1</accession>
<dbReference type="InterPro" id="IPR001342">
    <property type="entry name" value="HDH_cat"/>
</dbReference>
<reference evidence="13" key="1">
    <citation type="submission" date="2009-08" db="EMBL/GenBank/DDBJ databases">
        <title>Annotation of Salpingoeca rosetta.</title>
        <authorList>
            <consortium name="The Broad Institute Genome Sequencing Platform"/>
            <person name="Russ C."/>
            <person name="Cuomo C."/>
            <person name="Burger G."/>
            <person name="Gray M.W."/>
            <person name="Holland P.W.H."/>
            <person name="King N."/>
            <person name="Lang F.B.F."/>
            <person name="Roger A.J."/>
            <person name="Ruiz-Trillo I."/>
            <person name="Young S.K."/>
            <person name="Zeng Q."/>
            <person name="Gargeya S."/>
            <person name="Alvarado L."/>
            <person name="Berlin A."/>
            <person name="Chapman S.B."/>
            <person name="Chen Z."/>
            <person name="Freedman E."/>
            <person name="Gellesch M."/>
            <person name="Goldberg J."/>
            <person name="Griggs A."/>
            <person name="Gujja S."/>
            <person name="Heilman E."/>
            <person name="Heiman D."/>
            <person name="Howarth C."/>
            <person name="Mehta T."/>
            <person name="Neiman D."/>
            <person name="Pearson M."/>
            <person name="Roberts A."/>
            <person name="Saif S."/>
            <person name="Shea T."/>
            <person name="Shenoy N."/>
            <person name="Sisk P."/>
            <person name="Stolte C."/>
            <person name="Sykes S."/>
            <person name="White J."/>
            <person name="Yandava C."/>
            <person name="Haas B."/>
            <person name="Nusbaum C."/>
            <person name="Birren B."/>
        </authorList>
    </citation>
    <scope>NUCLEOTIDE SEQUENCE [LARGE SCALE GENOMIC DNA]</scope>
    <source>
        <strain evidence="13">ATCC 50818</strain>
    </source>
</reference>
<dbReference type="InParanoid" id="F2UDS1"/>